<dbReference type="SUPFAM" id="SSF50156">
    <property type="entry name" value="PDZ domain-like"/>
    <property type="match status" value="1"/>
</dbReference>
<dbReference type="EMBL" id="JAINUF010000002">
    <property type="protein sequence ID" value="KAJ8375881.1"/>
    <property type="molecule type" value="Genomic_DNA"/>
</dbReference>
<dbReference type="CDD" id="cd06756">
    <property type="entry name" value="PDZ_ARHGAP21_23-like"/>
    <property type="match status" value="1"/>
</dbReference>
<protein>
    <recommendedName>
        <fullName evidence="11">PDZ domain-containing protein</fullName>
    </recommendedName>
</protein>
<dbReference type="OrthoDB" id="6281275at2759"/>
<keyword evidence="7" id="KW-0472">Membrane</keyword>
<dbReference type="PROSITE" id="PS50106">
    <property type="entry name" value="PDZ"/>
    <property type="match status" value="1"/>
</dbReference>
<keyword evidence="8" id="KW-0206">Cytoskeleton</keyword>
<organism evidence="12 13">
    <name type="scientific">Synaphobranchus kaupii</name>
    <name type="common">Kaup's arrowtooth eel</name>
    <dbReference type="NCBI Taxonomy" id="118154"/>
    <lineage>
        <taxon>Eukaryota</taxon>
        <taxon>Metazoa</taxon>
        <taxon>Chordata</taxon>
        <taxon>Craniata</taxon>
        <taxon>Vertebrata</taxon>
        <taxon>Euteleostomi</taxon>
        <taxon>Actinopterygii</taxon>
        <taxon>Neopterygii</taxon>
        <taxon>Teleostei</taxon>
        <taxon>Anguilliformes</taxon>
        <taxon>Synaphobranchidae</taxon>
        <taxon>Synaphobranchus</taxon>
    </lineage>
</organism>
<name>A0A9Q1G609_SYNKA</name>
<dbReference type="PANTHER" id="PTHR23175">
    <property type="entry name" value="PDZ DOMAIN-CONTAINING PROTEIN"/>
    <property type="match status" value="1"/>
</dbReference>
<dbReference type="Gene3D" id="2.30.42.10">
    <property type="match status" value="1"/>
</dbReference>
<dbReference type="PANTHER" id="PTHR23175:SF16">
    <property type="entry name" value="RHO GTPASE-ACTIVATING PROTEIN 21"/>
    <property type="match status" value="1"/>
</dbReference>
<dbReference type="InterPro" id="IPR036034">
    <property type="entry name" value="PDZ_sf"/>
</dbReference>
<evidence type="ECO:0000256" key="7">
    <source>
        <dbReference type="ARBA" id="ARBA00023136"/>
    </source>
</evidence>
<dbReference type="AlphaFoldDB" id="A0A9Q1G609"/>
<dbReference type="InterPro" id="IPR001478">
    <property type="entry name" value="PDZ"/>
</dbReference>
<evidence type="ECO:0000256" key="5">
    <source>
        <dbReference type="ARBA" id="ARBA00022490"/>
    </source>
</evidence>
<evidence type="ECO:0000256" key="2">
    <source>
        <dbReference type="ARBA" id="ARBA00004170"/>
    </source>
</evidence>
<keyword evidence="5" id="KW-0963">Cytoplasm</keyword>
<evidence type="ECO:0000256" key="4">
    <source>
        <dbReference type="ARBA" id="ARBA00004282"/>
    </source>
</evidence>
<reference evidence="12" key="1">
    <citation type="journal article" date="2023" name="Science">
        <title>Genome structures resolve the early diversification of teleost fishes.</title>
        <authorList>
            <person name="Parey E."/>
            <person name="Louis A."/>
            <person name="Montfort J."/>
            <person name="Bouchez O."/>
            <person name="Roques C."/>
            <person name="Iampietro C."/>
            <person name="Lluch J."/>
            <person name="Castinel A."/>
            <person name="Donnadieu C."/>
            <person name="Desvignes T."/>
            <person name="Floi Bucao C."/>
            <person name="Jouanno E."/>
            <person name="Wen M."/>
            <person name="Mejri S."/>
            <person name="Dirks R."/>
            <person name="Jansen H."/>
            <person name="Henkel C."/>
            <person name="Chen W.J."/>
            <person name="Zahm M."/>
            <person name="Cabau C."/>
            <person name="Klopp C."/>
            <person name="Thompson A.W."/>
            <person name="Robinson-Rechavi M."/>
            <person name="Braasch I."/>
            <person name="Lecointre G."/>
            <person name="Bobe J."/>
            <person name="Postlethwait J.H."/>
            <person name="Berthelot C."/>
            <person name="Roest Crollius H."/>
            <person name="Guiguen Y."/>
        </authorList>
    </citation>
    <scope>NUCLEOTIDE SEQUENCE</scope>
    <source>
        <strain evidence="12">WJC10195</strain>
    </source>
</reference>
<evidence type="ECO:0000256" key="10">
    <source>
        <dbReference type="SAM" id="MobiDB-lite"/>
    </source>
</evidence>
<dbReference type="GO" id="GO:0070161">
    <property type="term" value="C:anchoring junction"/>
    <property type="evidence" value="ECO:0007669"/>
    <property type="project" value="UniProtKB-SubCell"/>
</dbReference>
<evidence type="ECO:0000256" key="1">
    <source>
        <dbReference type="ARBA" id="ARBA00004156"/>
    </source>
</evidence>
<dbReference type="FunFam" id="2.30.42.10:FF:000066">
    <property type="entry name" value="Rho GTPase activating protein 21"/>
    <property type="match status" value="1"/>
</dbReference>
<evidence type="ECO:0000256" key="8">
    <source>
        <dbReference type="ARBA" id="ARBA00023212"/>
    </source>
</evidence>
<evidence type="ECO:0000256" key="6">
    <source>
        <dbReference type="ARBA" id="ARBA00022949"/>
    </source>
</evidence>
<evidence type="ECO:0000256" key="9">
    <source>
        <dbReference type="ARBA" id="ARBA00023329"/>
    </source>
</evidence>
<dbReference type="Pfam" id="PF17820">
    <property type="entry name" value="PDZ_6"/>
    <property type="match status" value="1"/>
</dbReference>
<evidence type="ECO:0000256" key="3">
    <source>
        <dbReference type="ARBA" id="ARBA00004245"/>
    </source>
</evidence>
<proteinExistence type="predicted"/>
<sequence length="268" mass="29706">MLANRNGMSRHCGAAPRMRDRGEPDLVELDCVPTAEGCPWAQVPGVDGCLAEPYCLWLKLLARANWGDLELGLRCQDALCWRRLGEERLRAKRKDAREQSEGTGSSPGEEEAFSWPGPKTLRLRRTSQGFGFTLRHFIVYPPESAVHSSIKDEDNGNRGRPRTRLEPMDTIFVKQVKEGGPAHGAGLCTGDRIVKVNGESIIGKTYSQVIALIQNSDTSLELCVMPKDEDILQLAYSQDAYLKGNEAYSGNARHIPEPPPHMLPSDRP</sequence>
<keyword evidence="9" id="KW-0968">Cytoplasmic vesicle</keyword>
<feature type="domain" description="PDZ" evidence="11">
    <location>
        <begin position="120"/>
        <end position="228"/>
    </location>
</feature>
<dbReference type="GO" id="GO:0005856">
    <property type="term" value="C:cytoskeleton"/>
    <property type="evidence" value="ECO:0007669"/>
    <property type="project" value="UniProtKB-SubCell"/>
</dbReference>
<gene>
    <name evidence="12" type="ORF">SKAU_G00064610</name>
</gene>
<dbReference type="InterPro" id="IPR041489">
    <property type="entry name" value="PDZ_6"/>
</dbReference>
<evidence type="ECO:0000313" key="12">
    <source>
        <dbReference type="EMBL" id="KAJ8375881.1"/>
    </source>
</evidence>
<comment type="caution">
    <text evidence="12">The sequence shown here is derived from an EMBL/GenBank/DDBJ whole genome shotgun (WGS) entry which is preliminary data.</text>
</comment>
<dbReference type="Proteomes" id="UP001152622">
    <property type="component" value="Chromosome 2"/>
</dbReference>
<feature type="region of interest" description="Disordered" evidence="10">
    <location>
        <begin position="91"/>
        <end position="118"/>
    </location>
</feature>
<dbReference type="GO" id="GO:0030659">
    <property type="term" value="C:cytoplasmic vesicle membrane"/>
    <property type="evidence" value="ECO:0007669"/>
    <property type="project" value="UniProtKB-SubCell"/>
</dbReference>
<dbReference type="SMART" id="SM00228">
    <property type="entry name" value="PDZ"/>
    <property type="match status" value="1"/>
</dbReference>
<keyword evidence="6" id="KW-0965">Cell junction</keyword>
<comment type="subcellular location">
    <subcellularLocation>
        <location evidence="4">Cell junction</location>
    </subcellularLocation>
    <subcellularLocation>
        <location evidence="3">Cytoplasm</location>
        <location evidence="3">Cytoskeleton</location>
    </subcellularLocation>
    <subcellularLocation>
        <location evidence="1">Cytoplasmic vesicle membrane</location>
    </subcellularLocation>
    <subcellularLocation>
        <location evidence="2">Membrane</location>
        <topology evidence="2">Peripheral membrane protein</topology>
    </subcellularLocation>
</comment>
<evidence type="ECO:0000259" key="11">
    <source>
        <dbReference type="PROSITE" id="PS50106"/>
    </source>
</evidence>
<accession>A0A9Q1G609</accession>
<keyword evidence="13" id="KW-1185">Reference proteome</keyword>
<evidence type="ECO:0000313" key="13">
    <source>
        <dbReference type="Proteomes" id="UP001152622"/>
    </source>
</evidence>
<feature type="compositionally biased region" description="Basic and acidic residues" evidence="10">
    <location>
        <begin position="91"/>
        <end position="100"/>
    </location>
</feature>